<accession>A0ACC0CJP8</accession>
<dbReference type="EMBL" id="MU394433">
    <property type="protein sequence ID" value="KAI6080590.1"/>
    <property type="molecule type" value="Genomic_DNA"/>
</dbReference>
<reference evidence="1 2" key="1">
    <citation type="journal article" date="2022" name="New Phytol.">
        <title>Ecological generalism drives hyperdiversity of secondary metabolite gene clusters in xylarialean endophytes.</title>
        <authorList>
            <person name="Franco M.E.E."/>
            <person name="Wisecaver J.H."/>
            <person name="Arnold A.E."/>
            <person name="Ju Y.M."/>
            <person name="Slot J.C."/>
            <person name="Ahrendt S."/>
            <person name="Moore L.P."/>
            <person name="Eastman K.E."/>
            <person name="Scott K."/>
            <person name="Konkel Z."/>
            <person name="Mondo S.J."/>
            <person name="Kuo A."/>
            <person name="Hayes R.D."/>
            <person name="Haridas S."/>
            <person name="Andreopoulos B."/>
            <person name="Riley R."/>
            <person name="LaButti K."/>
            <person name="Pangilinan J."/>
            <person name="Lipzen A."/>
            <person name="Amirebrahimi M."/>
            <person name="Yan J."/>
            <person name="Adam C."/>
            <person name="Keymanesh K."/>
            <person name="Ng V."/>
            <person name="Louie K."/>
            <person name="Northen T."/>
            <person name="Drula E."/>
            <person name="Henrissat B."/>
            <person name="Hsieh H.M."/>
            <person name="Youens-Clark K."/>
            <person name="Lutzoni F."/>
            <person name="Miadlikowska J."/>
            <person name="Eastwood D.C."/>
            <person name="Hamelin R.C."/>
            <person name="Grigoriev I.V."/>
            <person name="U'Ren J.M."/>
        </authorList>
    </citation>
    <scope>NUCLEOTIDE SEQUENCE [LARGE SCALE GENOMIC DNA]</scope>
    <source>
        <strain evidence="1 2">ER1909</strain>
    </source>
</reference>
<comment type="caution">
    <text evidence="1">The sequence shown here is derived from an EMBL/GenBank/DDBJ whole genome shotgun (WGS) entry which is preliminary data.</text>
</comment>
<organism evidence="1 2">
    <name type="scientific">Hypoxylon rubiginosum</name>
    <dbReference type="NCBI Taxonomy" id="110542"/>
    <lineage>
        <taxon>Eukaryota</taxon>
        <taxon>Fungi</taxon>
        <taxon>Dikarya</taxon>
        <taxon>Ascomycota</taxon>
        <taxon>Pezizomycotina</taxon>
        <taxon>Sordariomycetes</taxon>
        <taxon>Xylariomycetidae</taxon>
        <taxon>Xylariales</taxon>
        <taxon>Hypoxylaceae</taxon>
        <taxon>Hypoxylon</taxon>
    </lineage>
</organism>
<name>A0ACC0CJP8_9PEZI</name>
<protein>
    <submittedName>
        <fullName evidence="1">Uncharacterized protein</fullName>
    </submittedName>
</protein>
<proteinExistence type="predicted"/>
<evidence type="ECO:0000313" key="2">
    <source>
        <dbReference type="Proteomes" id="UP001497680"/>
    </source>
</evidence>
<dbReference type="Proteomes" id="UP001497680">
    <property type="component" value="Unassembled WGS sequence"/>
</dbReference>
<keyword evidence="2" id="KW-1185">Reference proteome</keyword>
<gene>
    <name evidence="1" type="ORF">F4821DRAFT_275829</name>
</gene>
<evidence type="ECO:0000313" key="1">
    <source>
        <dbReference type="EMBL" id="KAI6080590.1"/>
    </source>
</evidence>
<sequence length="692" mass="77696">MSVVSLPGSLFRQTRDVKTRLFNLEAGIRAANNDDRHLGAVEENLDNFALWAWSLGALHEPADKISLDYRLLQAPRIAGKIHRCLNDLQEALDDIRLAKLGNDRDSINLGLSNDEPSNDEPSNAGIGLDRFNIGDASNLLLVVAEYIDLLFAIGVLARRWVPVGQFQLALQDGDPLHPWVYINHVKDNYPKLARADTEWLAKRLGSASAKRKHFITNCTDLYGSPQSCYSVTSMGGLKGKGVVMGQERQSADDSSSTTTATMTCETDSNPRLPSLADLSPNGESFKCPICREAQLFGTEDAWRTHVFDDLQAYVCTVSGPICEGELFGDRDSWFNHELRHHRSSFDCGLCDETHFNKRNYSSVDSISSHITAVHGYSPGDDELAEVVDDGMTTPTLFNARDCPFCDEWATAIQHAVTKEENREPNESDTLVTAAHFKRHVAAHQERLAIFVVQECLQGGKDDQDSRISISQSPLQPRMNLLSGAQETGGEASHNSPQDDTVQRKRVAGQKRRRPESPDRAPSQSNLEAFKTQMEVLELHRKKQALKNFELVNSQEPGHLRLPHDVQRPQDNWALQDYEHQLMLLEQQKLKREFINRLAMVRAEQGASSGSPSPAMQDYEKQLRLLEQQNKRRRELARNEDTNTDADNPALPDYMTQLAMLEEKNKRRLAMARAEQDAARDASIELSHNQNLK</sequence>